<feature type="region of interest" description="Disordered" evidence="12">
    <location>
        <begin position="150"/>
        <end position="224"/>
    </location>
</feature>
<keyword evidence="9" id="KW-0342">GTP-binding</keyword>
<dbReference type="GO" id="GO:0005525">
    <property type="term" value="F:GTP binding"/>
    <property type="evidence" value="ECO:0007669"/>
    <property type="project" value="UniProtKB-KW"/>
</dbReference>
<dbReference type="PANTHER" id="PTHR10465">
    <property type="entry name" value="TRANSMEMBRANE GTPASE FZO1"/>
    <property type="match status" value="1"/>
</dbReference>
<dbReference type="FunCoup" id="A0A066WIU2">
    <property type="interactions" value="39"/>
</dbReference>
<dbReference type="GO" id="GO:0003924">
    <property type="term" value="F:GTPase activity"/>
    <property type="evidence" value="ECO:0007669"/>
    <property type="project" value="InterPro"/>
</dbReference>
<feature type="compositionally biased region" description="Polar residues" evidence="12">
    <location>
        <begin position="557"/>
        <end position="574"/>
    </location>
</feature>
<evidence type="ECO:0000256" key="3">
    <source>
        <dbReference type="ARBA" id="ARBA00022741"/>
    </source>
</evidence>
<feature type="region of interest" description="Disordered" evidence="12">
    <location>
        <begin position="556"/>
        <end position="592"/>
    </location>
</feature>
<evidence type="ECO:0000256" key="9">
    <source>
        <dbReference type="ARBA" id="ARBA00023134"/>
    </source>
</evidence>
<evidence type="ECO:0000256" key="4">
    <source>
        <dbReference type="ARBA" id="ARBA00022787"/>
    </source>
</evidence>
<dbReference type="Pfam" id="PF00350">
    <property type="entry name" value="Dynamin_N"/>
    <property type="match status" value="1"/>
</dbReference>
<keyword evidence="4" id="KW-1000">Mitochondrion outer membrane</keyword>
<dbReference type="InterPro" id="IPR027417">
    <property type="entry name" value="P-loop_NTPase"/>
</dbReference>
<feature type="domain" description="Dynamin-type G" evidence="13">
    <location>
        <begin position="305"/>
        <end position="620"/>
    </location>
</feature>
<feature type="compositionally biased region" description="Polar residues" evidence="12">
    <location>
        <begin position="178"/>
        <end position="191"/>
    </location>
</feature>
<protein>
    <recommendedName>
        <fullName evidence="13">Dynamin-type G domain-containing protein</fullName>
    </recommendedName>
</protein>
<dbReference type="FunFam" id="3.40.50.300:FF:000638">
    <property type="entry name" value="Transmembrane GTPase Fzo1, putative"/>
    <property type="match status" value="1"/>
</dbReference>
<keyword evidence="7" id="KW-0175">Coiled coil</keyword>
<keyword evidence="10" id="KW-0472">Membrane</keyword>
<evidence type="ECO:0000259" key="13">
    <source>
        <dbReference type="PROSITE" id="PS51718"/>
    </source>
</evidence>
<evidence type="ECO:0000313" key="14">
    <source>
        <dbReference type="EMBL" id="KDN52463.1"/>
    </source>
</evidence>
<dbReference type="STRING" id="1037660.A0A066WIU2"/>
<keyword evidence="8" id="KW-0496">Mitochondrion</keyword>
<keyword evidence="2" id="KW-0812">Transmembrane</keyword>
<name>A0A066WIU2_TILAU</name>
<evidence type="ECO:0000256" key="11">
    <source>
        <dbReference type="ARBA" id="ARBA00048548"/>
    </source>
</evidence>
<reference evidence="14 15" key="1">
    <citation type="submission" date="2014-05" db="EMBL/GenBank/DDBJ databases">
        <title>Draft genome sequence of a rare smut relative, Tilletiaria anomala UBC 951.</title>
        <authorList>
            <consortium name="DOE Joint Genome Institute"/>
            <person name="Toome M."/>
            <person name="Kuo A."/>
            <person name="Henrissat B."/>
            <person name="Lipzen A."/>
            <person name="Tritt A."/>
            <person name="Yoshinaga Y."/>
            <person name="Zane M."/>
            <person name="Barry K."/>
            <person name="Grigoriev I.V."/>
            <person name="Spatafora J.W."/>
            <person name="Aimea M.C."/>
        </authorList>
    </citation>
    <scope>NUCLEOTIDE SEQUENCE [LARGE SCALE GENOMIC DNA]</scope>
    <source>
        <strain evidence="14 15">UBC 951</strain>
    </source>
</reference>
<dbReference type="HOGENOM" id="CLU_011752_0_0_1"/>
<evidence type="ECO:0000256" key="10">
    <source>
        <dbReference type="ARBA" id="ARBA00023136"/>
    </source>
</evidence>
<comment type="caution">
    <text evidence="14">The sequence shown here is derived from an EMBL/GenBank/DDBJ whole genome shotgun (WGS) entry which is preliminary data.</text>
</comment>
<keyword evidence="5" id="KW-0378">Hydrolase</keyword>
<dbReference type="PROSITE" id="PS51718">
    <property type="entry name" value="G_DYNAMIN_2"/>
    <property type="match status" value="1"/>
</dbReference>
<dbReference type="InParanoid" id="A0A066WIU2"/>
<dbReference type="OrthoDB" id="9984778at2759"/>
<organism evidence="14 15">
    <name type="scientific">Tilletiaria anomala (strain ATCC 24038 / CBS 436.72 / UBC 951)</name>
    <dbReference type="NCBI Taxonomy" id="1037660"/>
    <lineage>
        <taxon>Eukaryota</taxon>
        <taxon>Fungi</taxon>
        <taxon>Dikarya</taxon>
        <taxon>Basidiomycota</taxon>
        <taxon>Ustilaginomycotina</taxon>
        <taxon>Exobasidiomycetes</taxon>
        <taxon>Georgefischeriales</taxon>
        <taxon>Tilletiariaceae</taxon>
        <taxon>Tilletiaria</taxon>
    </lineage>
</organism>
<evidence type="ECO:0000256" key="5">
    <source>
        <dbReference type="ARBA" id="ARBA00022801"/>
    </source>
</evidence>
<keyword evidence="15" id="KW-1185">Reference proteome</keyword>
<evidence type="ECO:0000256" key="7">
    <source>
        <dbReference type="ARBA" id="ARBA00023054"/>
    </source>
</evidence>
<dbReference type="InterPro" id="IPR045063">
    <property type="entry name" value="Dynamin_N"/>
</dbReference>
<dbReference type="AlphaFoldDB" id="A0A066WIU2"/>
<dbReference type="Proteomes" id="UP000027361">
    <property type="component" value="Unassembled WGS sequence"/>
</dbReference>
<evidence type="ECO:0000256" key="1">
    <source>
        <dbReference type="ARBA" id="ARBA00004374"/>
    </source>
</evidence>
<dbReference type="InterPro" id="IPR027094">
    <property type="entry name" value="Mitofusin_fam"/>
</dbReference>
<feature type="compositionally biased region" description="Low complexity" evidence="12">
    <location>
        <begin position="17"/>
        <end position="44"/>
    </location>
</feature>
<feature type="region of interest" description="Disordered" evidence="12">
    <location>
        <begin position="17"/>
        <end position="52"/>
    </location>
</feature>
<dbReference type="GO" id="GO:0008053">
    <property type="term" value="P:mitochondrial fusion"/>
    <property type="evidence" value="ECO:0007669"/>
    <property type="project" value="TreeGrafter"/>
</dbReference>
<feature type="compositionally biased region" description="Polar residues" evidence="12">
    <location>
        <begin position="200"/>
        <end position="213"/>
    </location>
</feature>
<dbReference type="GO" id="GO:0051646">
    <property type="term" value="P:mitochondrion localization"/>
    <property type="evidence" value="ECO:0007669"/>
    <property type="project" value="TreeGrafter"/>
</dbReference>
<comment type="catalytic activity">
    <reaction evidence="11">
        <text>GTP + H2O = GDP + phosphate + H(+)</text>
        <dbReference type="Rhea" id="RHEA:19669"/>
        <dbReference type="ChEBI" id="CHEBI:15377"/>
        <dbReference type="ChEBI" id="CHEBI:15378"/>
        <dbReference type="ChEBI" id="CHEBI:37565"/>
        <dbReference type="ChEBI" id="CHEBI:43474"/>
        <dbReference type="ChEBI" id="CHEBI:58189"/>
    </reaction>
</comment>
<evidence type="ECO:0000256" key="8">
    <source>
        <dbReference type="ARBA" id="ARBA00023128"/>
    </source>
</evidence>
<dbReference type="PANTHER" id="PTHR10465:SF0">
    <property type="entry name" value="SARCALUMENIN"/>
    <property type="match status" value="1"/>
</dbReference>
<gene>
    <name evidence="14" type="ORF">K437DRAFT_254244</name>
</gene>
<keyword evidence="6" id="KW-1133">Transmembrane helix</keyword>
<accession>A0A066WIU2</accession>
<evidence type="ECO:0000256" key="2">
    <source>
        <dbReference type="ARBA" id="ARBA00022692"/>
    </source>
</evidence>
<dbReference type="GO" id="GO:0005741">
    <property type="term" value="C:mitochondrial outer membrane"/>
    <property type="evidence" value="ECO:0007669"/>
    <property type="project" value="UniProtKB-SubCell"/>
</dbReference>
<dbReference type="EMBL" id="JMSN01000010">
    <property type="protein sequence ID" value="KDN52463.1"/>
    <property type="molecule type" value="Genomic_DNA"/>
</dbReference>
<evidence type="ECO:0000256" key="6">
    <source>
        <dbReference type="ARBA" id="ARBA00022989"/>
    </source>
</evidence>
<sequence>MSQQYAKPATVAAAATAAATAAAAAGRPADSVSSSTATMTAPSAVNSRSTPYAPFTPSPLQWVRSASEATVASLEAGATTGAGDMTADVHMESEQEGEAADGTSRAYASHQASLTAALDKTAVILNELKDFNYGRWIVHYPEINPPLARASASHATQDDGELHRSTSSSDSLARAASPQPSSHAATVSAPSTPARHVLSRSYTQPPQRQQNDATQEHNGEEDDEAAAAAYTEAGDLSILRLDLKVGHGVHSSGPSSLAPGIPGVSGIHAAQSLVHSLEKSSVAQLLDGRMTQAIRHLEALRLRVGDKQSKVLVTGDLNAGKSTLVNSLLRRELMPTDQQPCTTVFWEVLDADEANDGYEEIHMLRDGKFYRREDESTYARYTLSQTEQIVAHAEELAAAAGENAMPPLIKCYCRDHRAKPESLLRSGVVDIALIDAPGLNRDSIKTTALFARQEEIDVVVFVVSAENHFTLSAKEFLWNASNDKAYVFIVVNKFDQIKNKDKCRRIVLEQIRQLSPRTYEDADELVHFVDSSAVFPDDTSADGVAAVALTEVAGSEPDSSIVETPSSESGNGSSKKLAGENVAGAAETATSPESNAAFARLETSLRDFVLLKRSKSKLLPAQTYILRLLSDIGFLARTNLAVAKAEQEEAQQRLLDARPALTECKRRHEKLSAQLEEEEERTVGSVSRTAHEQLHTALKAIARGAPAHAAFSLPVWPGLFDVWQYAEEVRLLLLDSLEAAVKDVEHNARLTTAAAVSTVKAIGEEQLPKDVERSNRVFLPHAMFSSSRNGHKVARRLYGRTAIRPGSSGNFAWLGLGPDVADLRSTDILDIPHFIQAIFPVAVACKSGGTSISPSKKPLTAEEEVGLAGSVTLGLGALTLVGGKALGAKAALEPFLRVFDLIGNQTARKWAGPILGLSVAAAVVYVIYDLPNSIPRNVGRSLHAAGMQPLKDIAASAAIDDVADYIGNNIGGSGSATFTALHTQRVSREVRKVMRLASYDLQETFRVAIAQRAQQVHDAETQEQSAIEAGEYFGRTSDQARVLRKQVDAMHIGDEQASA</sequence>
<dbReference type="Gene3D" id="3.40.50.300">
    <property type="entry name" value="P-loop containing nucleotide triphosphate hydrolases"/>
    <property type="match status" value="1"/>
</dbReference>
<evidence type="ECO:0000313" key="15">
    <source>
        <dbReference type="Proteomes" id="UP000027361"/>
    </source>
</evidence>
<comment type="subcellular location">
    <subcellularLocation>
        <location evidence="1">Mitochondrion outer membrane</location>
        <topology evidence="1">Multi-pass membrane protein</topology>
    </subcellularLocation>
</comment>
<dbReference type="RefSeq" id="XP_013245307.1">
    <property type="nucleotide sequence ID" value="XM_013389853.1"/>
</dbReference>
<dbReference type="SUPFAM" id="SSF52540">
    <property type="entry name" value="P-loop containing nucleoside triphosphate hydrolases"/>
    <property type="match status" value="1"/>
</dbReference>
<dbReference type="GeneID" id="25263801"/>
<proteinExistence type="predicted"/>
<dbReference type="InterPro" id="IPR030381">
    <property type="entry name" value="G_DYNAMIN_dom"/>
</dbReference>
<keyword evidence="3" id="KW-0547">Nucleotide-binding</keyword>
<dbReference type="OMA" id="RCERMIL"/>
<evidence type="ECO:0000256" key="12">
    <source>
        <dbReference type="SAM" id="MobiDB-lite"/>
    </source>
</evidence>